<name>A0A8J2ZZY9_9PROT</name>
<comment type="subcellular location">
    <subcellularLocation>
        <location evidence="1">Cell membrane</location>
        <topology evidence="1">Multi-pass membrane protein</topology>
    </subcellularLocation>
</comment>
<feature type="transmembrane region" description="Helical" evidence="12">
    <location>
        <begin position="295"/>
        <end position="323"/>
    </location>
</feature>
<dbReference type="GO" id="GO:0019646">
    <property type="term" value="P:aerobic electron transport chain"/>
    <property type="evidence" value="ECO:0007669"/>
    <property type="project" value="TreeGrafter"/>
</dbReference>
<accession>A0A8J2ZZY9</accession>
<evidence type="ECO:0000256" key="2">
    <source>
        <dbReference type="ARBA" id="ARBA00007543"/>
    </source>
</evidence>
<reference evidence="13" key="3">
    <citation type="submission" date="2020-09" db="EMBL/GenBank/DDBJ databases">
        <authorList>
            <person name="Sun Q."/>
            <person name="Zhou Y."/>
        </authorList>
    </citation>
    <scope>NUCLEOTIDE SEQUENCE</scope>
    <source>
        <strain evidence="13">CGMCC 1.14984</strain>
    </source>
</reference>
<dbReference type="NCBIfam" id="TIGR00203">
    <property type="entry name" value="cydB"/>
    <property type="match status" value="1"/>
</dbReference>
<evidence type="ECO:0000313" key="15">
    <source>
        <dbReference type="Proteomes" id="UP000621856"/>
    </source>
</evidence>
<dbReference type="GO" id="GO:0016682">
    <property type="term" value="F:oxidoreductase activity, acting on diphenols and related substances as donors, oxygen as acceptor"/>
    <property type="evidence" value="ECO:0007669"/>
    <property type="project" value="TreeGrafter"/>
</dbReference>
<dbReference type="Proteomes" id="UP000621856">
    <property type="component" value="Unassembled WGS sequence"/>
</dbReference>
<dbReference type="AlphaFoldDB" id="A0A8J2ZZY9"/>
<comment type="similarity">
    <text evidence="2">Belongs to the cytochrome ubiquinol oxidase subunit 2 family.</text>
</comment>
<feature type="transmembrane region" description="Helical" evidence="12">
    <location>
        <begin position="12"/>
        <end position="41"/>
    </location>
</feature>
<dbReference type="GO" id="GO:0009055">
    <property type="term" value="F:electron transfer activity"/>
    <property type="evidence" value="ECO:0007669"/>
    <property type="project" value="TreeGrafter"/>
</dbReference>
<dbReference type="InterPro" id="IPR003317">
    <property type="entry name" value="Cyt-d_oxidase_su2"/>
</dbReference>
<reference evidence="14 16" key="2">
    <citation type="submission" date="2020-02" db="EMBL/GenBank/DDBJ databases">
        <title>Genome sequence of Parvularcula flava strain NH6-79.</title>
        <authorList>
            <person name="Abdul Karim M.H."/>
            <person name="Lam M.Q."/>
            <person name="Chen S.J."/>
            <person name="Yahya A."/>
            <person name="Shahir S."/>
            <person name="Shamsir M.S."/>
            <person name="Chong C.S."/>
        </authorList>
    </citation>
    <scope>NUCLEOTIDE SEQUENCE [LARGE SCALE GENOMIC DNA]</scope>
    <source>
        <strain evidence="14 16">NH6-79</strain>
    </source>
</reference>
<feature type="transmembrane region" description="Helical" evidence="12">
    <location>
        <begin position="169"/>
        <end position="192"/>
    </location>
</feature>
<organism evidence="13 15">
    <name type="scientific">Aquisalinus luteolus</name>
    <dbReference type="NCBI Taxonomy" id="1566827"/>
    <lineage>
        <taxon>Bacteria</taxon>
        <taxon>Pseudomonadati</taxon>
        <taxon>Pseudomonadota</taxon>
        <taxon>Alphaproteobacteria</taxon>
        <taxon>Parvularculales</taxon>
        <taxon>Parvularculaceae</taxon>
        <taxon>Aquisalinus</taxon>
    </lineage>
</organism>
<evidence type="ECO:0000256" key="5">
    <source>
        <dbReference type="ARBA" id="ARBA00022617"/>
    </source>
</evidence>
<keyword evidence="8" id="KW-0249">Electron transport</keyword>
<dbReference type="Proteomes" id="UP000818603">
    <property type="component" value="Unassembled WGS sequence"/>
</dbReference>
<feature type="transmembrane region" description="Helical" evidence="12">
    <location>
        <begin position="124"/>
        <end position="149"/>
    </location>
</feature>
<keyword evidence="3" id="KW-0813">Transport</keyword>
<dbReference type="RefSeq" id="WP_155135621.1">
    <property type="nucleotide sequence ID" value="NZ_BMGZ01000001.1"/>
</dbReference>
<reference evidence="13" key="1">
    <citation type="journal article" date="2014" name="Int. J. Syst. Evol. Microbiol.">
        <title>Complete genome sequence of Corynebacterium casei LMG S-19264T (=DSM 44701T), isolated from a smear-ripened cheese.</title>
        <authorList>
            <consortium name="US DOE Joint Genome Institute (JGI-PGF)"/>
            <person name="Walter F."/>
            <person name="Albersmeier A."/>
            <person name="Kalinowski J."/>
            <person name="Ruckert C."/>
        </authorList>
    </citation>
    <scope>NUCLEOTIDE SEQUENCE</scope>
    <source>
        <strain evidence="13">CGMCC 1.14984</strain>
    </source>
</reference>
<dbReference type="GO" id="GO:0070069">
    <property type="term" value="C:cytochrome complex"/>
    <property type="evidence" value="ECO:0007669"/>
    <property type="project" value="TreeGrafter"/>
</dbReference>
<keyword evidence="5" id="KW-0349">Heme</keyword>
<keyword evidence="6 12" id="KW-0812">Transmembrane</keyword>
<evidence type="ECO:0000256" key="7">
    <source>
        <dbReference type="ARBA" id="ARBA00022723"/>
    </source>
</evidence>
<evidence type="ECO:0000313" key="14">
    <source>
        <dbReference type="EMBL" id="NHK26310.1"/>
    </source>
</evidence>
<dbReference type="PANTHER" id="PTHR43141:SF5">
    <property type="entry name" value="CYTOCHROME BD-I UBIQUINOL OXIDASE SUBUNIT 2"/>
    <property type="match status" value="1"/>
</dbReference>
<keyword evidence="4" id="KW-1003">Cell membrane</keyword>
<dbReference type="EMBL" id="VCJR02000001">
    <property type="protein sequence ID" value="NHK26310.1"/>
    <property type="molecule type" value="Genomic_DNA"/>
</dbReference>
<evidence type="ECO:0000256" key="4">
    <source>
        <dbReference type="ARBA" id="ARBA00022475"/>
    </source>
</evidence>
<dbReference type="PIRSF" id="PIRSF000267">
    <property type="entry name" value="Cyt_oxidse_sub2"/>
    <property type="match status" value="1"/>
</dbReference>
<feature type="transmembrane region" description="Helical" evidence="12">
    <location>
        <begin position="204"/>
        <end position="228"/>
    </location>
</feature>
<dbReference type="GO" id="GO:0046872">
    <property type="term" value="F:metal ion binding"/>
    <property type="evidence" value="ECO:0007669"/>
    <property type="project" value="UniProtKB-KW"/>
</dbReference>
<keyword evidence="9 12" id="KW-1133">Transmembrane helix</keyword>
<keyword evidence="10" id="KW-0408">Iron</keyword>
<feature type="transmembrane region" description="Helical" evidence="12">
    <location>
        <begin position="261"/>
        <end position="283"/>
    </location>
</feature>
<evidence type="ECO:0000313" key="16">
    <source>
        <dbReference type="Proteomes" id="UP000818603"/>
    </source>
</evidence>
<evidence type="ECO:0000313" key="13">
    <source>
        <dbReference type="EMBL" id="GGH91944.1"/>
    </source>
</evidence>
<proteinExistence type="inferred from homology"/>
<feature type="transmembrane region" description="Helical" evidence="12">
    <location>
        <begin position="86"/>
        <end position="104"/>
    </location>
</feature>
<evidence type="ECO:0000256" key="9">
    <source>
        <dbReference type="ARBA" id="ARBA00022989"/>
    </source>
</evidence>
<dbReference type="GO" id="GO:0005886">
    <property type="term" value="C:plasma membrane"/>
    <property type="evidence" value="ECO:0007669"/>
    <property type="project" value="UniProtKB-SubCell"/>
</dbReference>
<evidence type="ECO:0000256" key="6">
    <source>
        <dbReference type="ARBA" id="ARBA00022692"/>
    </source>
</evidence>
<gene>
    <name evidence="13" type="primary">cydB</name>
    <name evidence="14" type="ORF">FF098_000140</name>
    <name evidence="13" type="ORF">GCM10011355_00280</name>
</gene>
<evidence type="ECO:0000256" key="11">
    <source>
        <dbReference type="ARBA" id="ARBA00023136"/>
    </source>
</evidence>
<comment type="caution">
    <text evidence="13">The sequence shown here is derived from an EMBL/GenBank/DDBJ whole genome shotgun (WGS) entry which is preliminary data.</text>
</comment>
<dbReference type="EMBL" id="BMGZ01000001">
    <property type="protein sequence ID" value="GGH91944.1"/>
    <property type="molecule type" value="Genomic_DNA"/>
</dbReference>
<keyword evidence="16" id="KW-1185">Reference proteome</keyword>
<feature type="transmembrane region" description="Helical" evidence="12">
    <location>
        <begin position="343"/>
        <end position="362"/>
    </location>
</feature>
<evidence type="ECO:0000256" key="10">
    <source>
        <dbReference type="ARBA" id="ARBA00023004"/>
    </source>
</evidence>
<evidence type="ECO:0000256" key="12">
    <source>
        <dbReference type="SAM" id="Phobius"/>
    </source>
</evidence>
<protein>
    <submittedName>
        <fullName evidence="13">Cytochrome d ubiquinol oxidase subunit II</fullName>
    </submittedName>
</protein>
<keyword evidence="11 12" id="KW-0472">Membrane</keyword>
<dbReference type="PANTHER" id="PTHR43141">
    <property type="entry name" value="CYTOCHROME BD2 SUBUNIT II"/>
    <property type="match status" value="1"/>
</dbReference>
<evidence type="ECO:0000256" key="8">
    <source>
        <dbReference type="ARBA" id="ARBA00022982"/>
    </source>
</evidence>
<sequence>MLFDYEVLRLIWWALLGILLIGFAVTDGFDMGAAALMPIIGKKDEERRVIINTVGPVWEGNQVWFILGGGAIFAAWPALYALSFSGFYLAMFIVLFALILRPVAFKYRSKREGKAWRRNWDWALFISGAVPPVIFGVAVGNAMIGVPFHYTDELRPIYEGNLFGLLNPAALFCGIVSIAMILMHGAAWIVLKTQGDIATRARKIGFYAALVSIALFALGGVILSLGWFGGYALTSTADWAGPSFPLAKSVEVARGAWLANYINVPLLAIVPALGFVGLAGAAFGFKAGGVERLTLLASGTGVAFIIATVGVTMFPFILPSTIMPDHSLMVFDASSSRNTLRNMLIAVIIFLPLILGYTAWVFHVMRGKVTEDGIAKSSHAY</sequence>
<keyword evidence="7" id="KW-0479">Metal-binding</keyword>
<evidence type="ECO:0000256" key="3">
    <source>
        <dbReference type="ARBA" id="ARBA00022448"/>
    </source>
</evidence>
<dbReference type="Pfam" id="PF02322">
    <property type="entry name" value="Cyt_bd_oxida_II"/>
    <property type="match status" value="1"/>
</dbReference>
<evidence type="ECO:0000256" key="1">
    <source>
        <dbReference type="ARBA" id="ARBA00004651"/>
    </source>
</evidence>